<gene>
    <name evidence="1" type="ORF">METZ01_LOCUS58598</name>
</gene>
<proteinExistence type="predicted"/>
<sequence>QNSKNGWEISSFIIILRKWVLKKSDRIITKFSNAIMIFS</sequence>
<evidence type="ECO:0000313" key="1">
    <source>
        <dbReference type="EMBL" id="SVA05744.1"/>
    </source>
</evidence>
<feature type="non-terminal residue" evidence="1">
    <location>
        <position position="1"/>
    </location>
</feature>
<dbReference type="EMBL" id="UINC01003372">
    <property type="protein sequence ID" value="SVA05744.1"/>
    <property type="molecule type" value="Genomic_DNA"/>
</dbReference>
<name>A0A381SQQ4_9ZZZZ</name>
<accession>A0A381SQQ4</accession>
<protein>
    <submittedName>
        <fullName evidence="1">Uncharacterized protein</fullName>
    </submittedName>
</protein>
<organism evidence="1">
    <name type="scientific">marine metagenome</name>
    <dbReference type="NCBI Taxonomy" id="408172"/>
    <lineage>
        <taxon>unclassified sequences</taxon>
        <taxon>metagenomes</taxon>
        <taxon>ecological metagenomes</taxon>
    </lineage>
</organism>
<dbReference type="AlphaFoldDB" id="A0A381SQQ4"/>
<reference evidence="1" key="1">
    <citation type="submission" date="2018-05" db="EMBL/GenBank/DDBJ databases">
        <authorList>
            <person name="Lanie J.A."/>
            <person name="Ng W.-L."/>
            <person name="Kazmierczak K.M."/>
            <person name="Andrzejewski T.M."/>
            <person name="Davidsen T.M."/>
            <person name="Wayne K.J."/>
            <person name="Tettelin H."/>
            <person name="Glass J.I."/>
            <person name="Rusch D."/>
            <person name="Podicherti R."/>
            <person name="Tsui H.-C.T."/>
            <person name="Winkler M.E."/>
        </authorList>
    </citation>
    <scope>NUCLEOTIDE SEQUENCE</scope>
</reference>